<feature type="region of interest" description="Disordered" evidence="2">
    <location>
        <begin position="269"/>
        <end position="291"/>
    </location>
</feature>
<comment type="caution">
    <text evidence="5">The sequence shown here is derived from an EMBL/GenBank/DDBJ whole genome shotgun (WGS) entry which is preliminary data.</text>
</comment>
<feature type="domain" description="Xylose isomerase-like TIM barrel" evidence="4">
    <location>
        <begin position="145"/>
        <end position="335"/>
    </location>
</feature>
<dbReference type="InterPro" id="IPR013022">
    <property type="entry name" value="Xyl_isomerase-like_TIM-brl"/>
</dbReference>
<evidence type="ECO:0000259" key="4">
    <source>
        <dbReference type="Pfam" id="PF01261"/>
    </source>
</evidence>
<dbReference type="InterPro" id="IPR050312">
    <property type="entry name" value="IolE/XylAMocC-like"/>
</dbReference>
<name>A0A2S6I2D7_9BACT</name>
<evidence type="ECO:0000313" key="5">
    <source>
        <dbReference type="EMBL" id="PPK85328.1"/>
    </source>
</evidence>
<dbReference type="GO" id="GO:0016853">
    <property type="term" value="F:isomerase activity"/>
    <property type="evidence" value="ECO:0007669"/>
    <property type="project" value="UniProtKB-KW"/>
</dbReference>
<dbReference type="Gene3D" id="3.20.20.150">
    <property type="entry name" value="Divalent-metal-dependent TIM barrel enzymes"/>
    <property type="match status" value="1"/>
</dbReference>
<feature type="signal peptide" evidence="3">
    <location>
        <begin position="1"/>
        <end position="30"/>
    </location>
</feature>
<feature type="chain" id="PRO_5015546828" evidence="3">
    <location>
        <begin position="31"/>
        <end position="346"/>
    </location>
</feature>
<evidence type="ECO:0000313" key="6">
    <source>
        <dbReference type="Proteomes" id="UP000237662"/>
    </source>
</evidence>
<reference evidence="5 6" key="1">
    <citation type="submission" date="2018-02" db="EMBL/GenBank/DDBJ databases">
        <title>Genomic Encyclopedia of Archaeal and Bacterial Type Strains, Phase II (KMG-II): from individual species to whole genera.</title>
        <authorList>
            <person name="Goeker M."/>
        </authorList>
    </citation>
    <scope>NUCLEOTIDE SEQUENCE [LARGE SCALE GENOMIC DNA]</scope>
    <source>
        <strain evidence="5 6">DSM 29526</strain>
    </source>
</reference>
<proteinExistence type="predicted"/>
<dbReference type="InterPro" id="IPR006311">
    <property type="entry name" value="TAT_signal"/>
</dbReference>
<dbReference type="PROSITE" id="PS51318">
    <property type="entry name" value="TAT"/>
    <property type="match status" value="1"/>
</dbReference>
<dbReference type="RefSeq" id="WP_104419833.1">
    <property type="nucleotide sequence ID" value="NZ_PTJC01000006.1"/>
</dbReference>
<dbReference type="AlphaFoldDB" id="A0A2S6I2D7"/>
<keyword evidence="1" id="KW-0175">Coiled coil</keyword>
<dbReference type="SUPFAM" id="SSF51658">
    <property type="entry name" value="Xylose isomerase-like"/>
    <property type="match status" value="1"/>
</dbReference>
<evidence type="ECO:0000256" key="1">
    <source>
        <dbReference type="SAM" id="Coils"/>
    </source>
</evidence>
<keyword evidence="5" id="KW-0413">Isomerase</keyword>
<evidence type="ECO:0000256" key="2">
    <source>
        <dbReference type="SAM" id="MobiDB-lite"/>
    </source>
</evidence>
<feature type="coiled-coil region" evidence="1">
    <location>
        <begin position="116"/>
        <end position="143"/>
    </location>
</feature>
<sequence>MHSKFPRRKFLQTTSSLAGGLLLAGPTLHAAPAIIRRYNKPDSKINGVQIGAITYSFRSMPDQSAEATLGYVTEAGISAIELMGDPVESFAGAPKSTLDRGKIWGLMRRQRDGELSEDETRELEEMRAQGEAYSKELAEWRAKVDMGKFRQLRRMYGDAGVSIYGYKPSAFGENSTDAEINYGLKAAKTLGASHVTLEHPGNDAHTARLGKLAQPHGVRVAYHGHTQQTPDFWDTALQQSPANALNLDAGHYVAAGYDPREIVRSKHASISSMHTKDRTKPANGAKNLAWGEGDTPIGELLSMMQRSKMNFPATIELEYDIPAGSDAVAEVARCLEYCRKSLSSRK</sequence>
<protein>
    <submittedName>
        <fullName evidence="5">Sugar phosphate isomerase/epimerase</fullName>
    </submittedName>
</protein>
<gene>
    <name evidence="5" type="ORF">CLV84_2223</name>
</gene>
<organism evidence="5 6">
    <name type="scientific">Neolewinella xylanilytica</name>
    <dbReference type="NCBI Taxonomy" id="1514080"/>
    <lineage>
        <taxon>Bacteria</taxon>
        <taxon>Pseudomonadati</taxon>
        <taxon>Bacteroidota</taxon>
        <taxon>Saprospiria</taxon>
        <taxon>Saprospirales</taxon>
        <taxon>Lewinellaceae</taxon>
        <taxon>Neolewinella</taxon>
    </lineage>
</organism>
<keyword evidence="3" id="KW-0732">Signal</keyword>
<evidence type="ECO:0000256" key="3">
    <source>
        <dbReference type="SAM" id="SignalP"/>
    </source>
</evidence>
<dbReference type="PANTHER" id="PTHR12110:SF41">
    <property type="entry name" value="INOSOSE DEHYDRATASE"/>
    <property type="match status" value="1"/>
</dbReference>
<accession>A0A2S6I2D7</accession>
<dbReference type="Pfam" id="PF01261">
    <property type="entry name" value="AP_endonuc_2"/>
    <property type="match status" value="1"/>
</dbReference>
<keyword evidence="6" id="KW-1185">Reference proteome</keyword>
<dbReference type="EMBL" id="PTJC01000006">
    <property type="protein sequence ID" value="PPK85328.1"/>
    <property type="molecule type" value="Genomic_DNA"/>
</dbReference>
<dbReference type="PANTHER" id="PTHR12110">
    <property type="entry name" value="HYDROXYPYRUVATE ISOMERASE"/>
    <property type="match status" value="1"/>
</dbReference>
<dbReference type="OrthoDB" id="263912at2"/>
<dbReference type="Proteomes" id="UP000237662">
    <property type="component" value="Unassembled WGS sequence"/>
</dbReference>
<dbReference type="InterPro" id="IPR036237">
    <property type="entry name" value="Xyl_isomerase-like_sf"/>
</dbReference>